<dbReference type="PROSITE" id="PS50292">
    <property type="entry name" value="PEROXIDASE_3"/>
    <property type="match status" value="1"/>
</dbReference>
<gene>
    <name evidence="7" type="primary">HPX6_1</name>
    <name evidence="7" type="ORF">SK128_007756</name>
</gene>
<dbReference type="Pfam" id="PF03098">
    <property type="entry name" value="An_peroxidase"/>
    <property type="match status" value="1"/>
</dbReference>
<organism evidence="7 8">
    <name type="scientific">Halocaridina rubra</name>
    <name type="common">Hawaiian red shrimp</name>
    <dbReference type="NCBI Taxonomy" id="373956"/>
    <lineage>
        <taxon>Eukaryota</taxon>
        <taxon>Metazoa</taxon>
        <taxon>Ecdysozoa</taxon>
        <taxon>Arthropoda</taxon>
        <taxon>Crustacea</taxon>
        <taxon>Multicrustacea</taxon>
        <taxon>Malacostraca</taxon>
        <taxon>Eumalacostraca</taxon>
        <taxon>Eucarida</taxon>
        <taxon>Decapoda</taxon>
        <taxon>Pleocyemata</taxon>
        <taxon>Caridea</taxon>
        <taxon>Atyoidea</taxon>
        <taxon>Atyidae</taxon>
        <taxon>Halocaridina</taxon>
    </lineage>
</organism>
<keyword evidence="8" id="KW-1185">Reference proteome</keyword>
<dbReference type="CDD" id="cd09823">
    <property type="entry name" value="peroxinectin_like"/>
    <property type="match status" value="1"/>
</dbReference>
<evidence type="ECO:0000256" key="2">
    <source>
        <dbReference type="ARBA" id="ARBA00022525"/>
    </source>
</evidence>
<comment type="subcellular location">
    <subcellularLocation>
        <location evidence="1">Secreted</location>
    </subcellularLocation>
</comment>
<name>A0AAN8WN83_HALRR</name>
<dbReference type="InterPro" id="IPR010255">
    <property type="entry name" value="Haem_peroxidase_sf"/>
</dbReference>
<accession>A0AAN8WN83</accession>
<feature type="compositionally biased region" description="Low complexity" evidence="6">
    <location>
        <begin position="266"/>
        <end position="284"/>
    </location>
</feature>
<dbReference type="GO" id="GO:0006979">
    <property type="term" value="P:response to oxidative stress"/>
    <property type="evidence" value="ECO:0007669"/>
    <property type="project" value="InterPro"/>
</dbReference>
<keyword evidence="3" id="KW-0575">Peroxidase</keyword>
<dbReference type="InterPro" id="IPR019791">
    <property type="entry name" value="Haem_peroxidase_animal"/>
</dbReference>
<evidence type="ECO:0000313" key="8">
    <source>
        <dbReference type="Proteomes" id="UP001381693"/>
    </source>
</evidence>
<dbReference type="SUPFAM" id="SSF48113">
    <property type="entry name" value="Heme-dependent peroxidases"/>
    <property type="match status" value="1"/>
</dbReference>
<evidence type="ECO:0000256" key="4">
    <source>
        <dbReference type="ARBA" id="ARBA00022729"/>
    </source>
</evidence>
<keyword evidence="3" id="KW-0560">Oxidoreductase</keyword>
<keyword evidence="5" id="KW-0479">Metal-binding</keyword>
<dbReference type="GO" id="GO:0020037">
    <property type="term" value="F:heme binding"/>
    <property type="evidence" value="ECO:0007669"/>
    <property type="project" value="InterPro"/>
</dbReference>
<dbReference type="GO" id="GO:0005576">
    <property type="term" value="C:extracellular region"/>
    <property type="evidence" value="ECO:0007669"/>
    <property type="project" value="UniProtKB-SubCell"/>
</dbReference>
<feature type="compositionally biased region" description="Low complexity" evidence="6">
    <location>
        <begin position="231"/>
        <end position="258"/>
    </location>
</feature>
<dbReference type="GO" id="GO:0046872">
    <property type="term" value="F:metal ion binding"/>
    <property type="evidence" value="ECO:0007669"/>
    <property type="project" value="UniProtKB-KW"/>
</dbReference>
<feature type="region of interest" description="Disordered" evidence="6">
    <location>
        <begin position="231"/>
        <end position="348"/>
    </location>
</feature>
<dbReference type="Proteomes" id="UP001381693">
    <property type="component" value="Unassembled WGS sequence"/>
</dbReference>
<dbReference type="EMBL" id="JAXCGZ010022786">
    <property type="protein sequence ID" value="KAK7024272.1"/>
    <property type="molecule type" value="Genomic_DNA"/>
</dbReference>
<evidence type="ECO:0000256" key="1">
    <source>
        <dbReference type="ARBA" id="ARBA00004613"/>
    </source>
</evidence>
<evidence type="ECO:0000256" key="6">
    <source>
        <dbReference type="SAM" id="MobiDB-lite"/>
    </source>
</evidence>
<protein>
    <submittedName>
        <fullName evidence="7">Hpx6p</fullName>
    </submittedName>
</protein>
<evidence type="ECO:0000256" key="5">
    <source>
        <dbReference type="PIRSR" id="PIRSR619791-2"/>
    </source>
</evidence>
<comment type="caution">
    <text evidence="7">The sequence shown here is derived from an EMBL/GenBank/DDBJ whole genome shotgun (WGS) entry which is preliminary data.</text>
</comment>
<dbReference type="AlphaFoldDB" id="A0AAN8WN83"/>
<dbReference type="PRINTS" id="PR00457">
    <property type="entry name" value="ANPEROXIDASE"/>
</dbReference>
<dbReference type="Gene3D" id="1.10.640.10">
    <property type="entry name" value="Haem peroxidase domain superfamily, animal type"/>
    <property type="match status" value="1"/>
</dbReference>
<keyword evidence="5" id="KW-0349">Heme</keyword>
<dbReference type="PANTHER" id="PTHR11475:SF141">
    <property type="entry name" value="CARDINAL"/>
    <property type="match status" value="1"/>
</dbReference>
<feature type="compositionally biased region" description="Low complexity" evidence="6">
    <location>
        <begin position="292"/>
        <end position="338"/>
    </location>
</feature>
<evidence type="ECO:0000313" key="7">
    <source>
        <dbReference type="EMBL" id="KAK7024272.1"/>
    </source>
</evidence>
<dbReference type="InterPro" id="IPR037120">
    <property type="entry name" value="Haem_peroxidase_sf_animal"/>
</dbReference>
<dbReference type="FunFam" id="1.10.640.10:FF:000003">
    <property type="entry name" value="chorion peroxidase"/>
    <property type="match status" value="1"/>
</dbReference>
<feature type="binding site" description="axial binding residue" evidence="5">
    <location>
        <position position="865"/>
    </location>
    <ligand>
        <name>heme b</name>
        <dbReference type="ChEBI" id="CHEBI:60344"/>
    </ligand>
    <ligandPart>
        <name>Fe</name>
        <dbReference type="ChEBI" id="CHEBI:18248"/>
    </ligandPart>
</feature>
<dbReference type="GO" id="GO:0004601">
    <property type="term" value="F:peroxidase activity"/>
    <property type="evidence" value="ECO:0007669"/>
    <property type="project" value="UniProtKB-KW"/>
</dbReference>
<sequence length="1116" mass="123270">MISGKSFTYFKMVALNMTMLSSMSLLLGSMRGNGGNSLQLQQQSQMSAPGNGACACQGCNALTCCCQNNHHGSGHEDGHDNLHDIYGENHFPCGCKGCQNPDCCCHKHPCGCGHRDPRDTYCSCKGCQDPHCCCRRKEPCCHGDKPEIWIDPLEGIPTDDASLTKLVGLKWPLKDVKYFIDGIIHIVDSLQQISVSRGKRNVPGQMVTNIPTTTATNLPTTTAHITTTTTLPTTTTHRPTTTTLSTTTTPRPTTTNPPTTTPPRPTTTTLSTTTTPRPTTTNPPTRTPPRPTTTTLSTTTPPRPTTTTLSTTTPPRPTTTTLSTTTPPRPTTTTLSTTTPPPPTTTPGCDITTFTTIDGSTDPVNFFVSILPIFDENNECNSTEKETGVAVLPIDDEDIEEVIQFMEFAANTKMGEVIQLAQQNTTELRAQAFDSGTTILSNIATIEEAMVADNITLEAEDPSLKHQLEFMRTDPLALAMARVGVVLESALDTFLSTSISRRIPIQSFIGLPIIGIIPHCADFDPSLLTIIPKHCDPCEPYRMYDGVCNNLHRHQWGAAFVPFRRDLPPVYANGFSSFRRSVSPGYPPLPSARLVSTTVNNKPNVDSNSFSILHMSFGQFLDHDMTATAISRVTIYGSASPVRCCPRNNHPSCAPIDIPVNDPFYGCYSQRCMEFTRSAPSSSCFFEPRNQINQITAYIDGSAVYGVKTSEANNLRSFVKGQLKAQIVHENEMLLPRDTNPDSSCNIPPNQFCFQAGDGRVNEQLLLTTIHTLFLREHNRIASLLSDCNPAWDDEKIFQETRRIIGAEMQQVTYNEYLPTVIGPTLMTVNKLYPLTGGEHTTDYDSRIDAGIANEFAAAAFRFGHSLIADQLINVNKHGSIRSQYLSSIFFKPFDLYDKHGTCDAGRGGTVLPETEADPYFSEEVAGKLFRGNRPFGLDLVALNIQRGRDHGLAPYNSFRKLCGLKKAGHFWDLLNEIPRERVAALQTVYRNVNDIDLFAGGMSESPIPGGILGPTFTCLIHSQFYRLKRGDRYWFEHKHGPGAFTSSQLEQLHNVTLAGILCNNLPELDYIQRWPLRNPGPDNPIVCCKNIRKYHFHPWKEECEEAEACDPDKQW</sequence>
<keyword evidence="5" id="KW-0408">Iron</keyword>
<keyword evidence="2" id="KW-0964">Secreted</keyword>
<dbReference type="PANTHER" id="PTHR11475">
    <property type="entry name" value="OXIDASE/PEROXIDASE"/>
    <property type="match status" value="1"/>
</dbReference>
<proteinExistence type="predicted"/>
<evidence type="ECO:0000256" key="3">
    <source>
        <dbReference type="ARBA" id="ARBA00022559"/>
    </source>
</evidence>
<reference evidence="7 8" key="1">
    <citation type="submission" date="2023-11" db="EMBL/GenBank/DDBJ databases">
        <title>Halocaridina rubra genome assembly.</title>
        <authorList>
            <person name="Smith C."/>
        </authorList>
    </citation>
    <scope>NUCLEOTIDE SEQUENCE [LARGE SCALE GENOMIC DNA]</scope>
    <source>
        <strain evidence="7">EP-1</strain>
        <tissue evidence="7">Whole</tissue>
    </source>
</reference>
<keyword evidence="4" id="KW-0732">Signal</keyword>